<dbReference type="NCBIfam" id="TIGR00492">
    <property type="entry name" value="alr"/>
    <property type="match status" value="1"/>
</dbReference>
<accession>A0A5D8Z7M4</accession>
<evidence type="ECO:0000313" key="10">
    <source>
        <dbReference type="Proteomes" id="UP000323164"/>
    </source>
</evidence>
<evidence type="ECO:0000256" key="3">
    <source>
        <dbReference type="ARBA" id="ARBA00022898"/>
    </source>
</evidence>
<dbReference type="Pfam" id="PF00842">
    <property type="entry name" value="Ala_racemase_C"/>
    <property type="match status" value="1"/>
</dbReference>
<dbReference type="EC" id="5.1.1.1" evidence="5"/>
<dbReference type="InterPro" id="IPR009006">
    <property type="entry name" value="Ala_racemase/Decarboxylase_C"/>
</dbReference>
<gene>
    <name evidence="9" type="primary">alr</name>
    <name evidence="9" type="ORF">FW784_04890</name>
</gene>
<evidence type="ECO:0000256" key="1">
    <source>
        <dbReference type="ARBA" id="ARBA00000316"/>
    </source>
</evidence>
<dbReference type="AlphaFoldDB" id="A0A5D8Z7M4"/>
<comment type="caution">
    <text evidence="9">The sequence shown here is derived from an EMBL/GenBank/DDBJ whole genome shotgun (WGS) entry which is preliminary data.</text>
</comment>
<comment type="catalytic activity">
    <reaction evidence="1 5">
        <text>L-alanine = D-alanine</text>
        <dbReference type="Rhea" id="RHEA:20249"/>
        <dbReference type="ChEBI" id="CHEBI:57416"/>
        <dbReference type="ChEBI" id="CHEBI:57972"/>
        <dbReference type="EC" id="5.1.1.1"/>
    </reaction>
</comment>
<evidence type="ECO:0000313" key="9">
    <source>
        <dbReference type="EMBL" id="TZF90546.1"/>
    </source>
</evidence>
<dbReference type="EMBL" id="VTRV01000035">
    <property type="protein sequence ID" value="TZF90546.1"/>
    <property type="molecule type" value="Genomic_DNA"/>
</dbReference>
<dbReference type="Gene3D" id="2.40.37.10">
    <property type="entry name" value="Lyase, Ornithine Decarboxylase, Chain A, domain 1"/>
    <property type="match status" value="1"/>
</dbReference>
<sequence length="364" mass="38950">MARPTSATIHVDALRHNLGQVRALAPRSRVMAVVKADGYGHGLERVARALAGADAFGVAALSDAERLRAAGISQPILLLSGFDEPGDIERLRSLNVWTTVHHASQLEMLEQAPPGEPVDCWLKLDSGMHRLGFAPDAFRAAHGRIMALQGHSVGQVVLMNHFASSDEFPDSPSHGRQTRQQLDAFRSATAGIDAPRSLANSAAVLGWPDAHDDWIRPGGALYGMSVVEGRTGADFGLRPAMTLSTRLIAVNRIRRGGRIGYAGTWECPEDMDVGVAAIGYGDGYPRAAPAGTPVLVGGHRTQVIGRVSMDLMTIDLRGVPGARVGDPVTLWGPDLPVETIAQRAGTIGYELTCSITRRVRFIER</sequence>
<keyword evidence="4 5" id="KW-0413">Isomerase</keyword>
<dbReference type="PRINTS" id="PR00992">
    <property type="entry name" value="ALARACEMASE"/>
</dbReference>
<feature type="modified residue" description="N6-(pyridoxal phosphate)lysine" evidence="5 6">
    <location>
        <position position="35"/>
    </location>
</feature>
<comment type="similarity">
    <text evidence="5">Belongs to the alanine racemase family.</text>
</comment>
<dbReference type="UniPathway" id="UPA00042">
    <property type="reaction ID" value="UER00497"/>
</dbReference>
<dbReference type="OrthoDB" id="9813814at2"/>
<feature type="binding site" evidence="5 7">
    <location>
        <position position="309"/>
    </location>
    <ligand>
        <name>substrate</name>
    </ligand>
</feature>
<dbReference type="CDD" id="cd06827">
    <property type="entry name" value="PLPDE_III_AR_proteobact"/>
    <property type="match status" value="1"/>
</dbReference>
<keyword evidence="3 5" id="KW-0663">Pyridoxal phosphate</keyword>
<evidence type="ECO:0000256" key="2">
    <source>
        <dbReference type="ARBA" id="ARBA00001933"/>
    </source>
</evidence>
<organism evidence="9 10">
    <name type="scientific">Cognatilysobacter lacus</name>
    <dbReference type="NCBI Taxonomy" id="1643323"/>
    <lineage>
        <taxon>Bacteria</taxon>
        <taxon>Pseudomonadati</taxon>
        <taxon>Pseudomonadota</taxon>
        <taxon>Gammaproteobacteria</taxon>
        <taxon>Lysobacterales</taxon>
        <taxon>Lysobacteraceae</taxon>
        <taxon>Cognatilysobacter</taxon>
    </lineage>
</organism>
<dbReference type="GO" id="GO:0005829">
    <property type="term" value="C:cytosol"/>
    <property type="evidence" value="ECO:0007669"/>
    <property type="project" value="TreeGrafter"/>
</dbReference>
<dbReference type="SUPFAM" id="SSF50621">
    <property type="entry name" value="Alanine racemase C-terminal domain-like"/>
    <property type="match status" value="1"/>
</dbReference>
<dbReference type="PROSITE" id="PS00395">
    <property type="entry name" value="ALANINE_RACEMASE"/>
    <property type="match status" value="1"/>
</dbReference>
<dbReference type="Proteomes" id="UP000323164">
    <property type="component" value="Unassembled WGS sequence"/>
</dbReference>
<dbReference type="InterPro" id="IPR011079">
    <property type="entry name" value="Ala_racemase_C"/>
</dbReference>
<evidence type="ECO:0000256" key="6">
    <source>
        <dbReference type="PIRSR" id="PIRSR600821-50"/>
    </source>
</evidence>
<evidence type="ECO:0000256" key="7">
    <source>
        <dbReference type="PIRSR" id="PIRSR600821-52"/>
    </source>
</evidence>
<dbReference type="SMART" id="SM01005">
    <property type="entry name" value="Ala_racemase_C"/>
    <property type="match status" value="1"/>
</dbReference>
<dbReference type="InterPro" id="IPR020622">
    <property type="entry name" value="Ala_racemase_pyridoxalP-BS"/>
</dbReference>
<comment type="cofactor">
    <cofactor evidence="2 5 6">
        <name>pyridoxal 5'-phosphate</name>
        <dbReference type="ChEBI" id="CHEBI:597326"/>
    </cofactor>
</comment>
<protein>
    <recommendedName>
        <fullName evidence="5">Alanine racemase</fullName>
        <ecNumber evidence="5">5.1.1.1</ecNumber>
    </recommendedName>
</protein>
<comment type="function">
    <text evidence="5">Catalyzes the interconversion of L-alanine and D-alanine. May also act on other amino acids.</text>
</comment>
<keyword evidence="10" id="KW-1185">Reference proteome</keyword>
<dbReference type="RefSeq" id="WP_149352237.1">
    <property type="nucleotide sequence ID" value="NZ_VTRV01000035.1"/>
</dbReference>
<dbReference type="GO" id="GO:0030170">
    <property type="term" value="F:pyridoxal phosphate binding"/>
    <property type="evidence" value="ECO:0007669"/>
    <property type="project" value="UniProtKB-UniRule"/>
</dbReference>
<comment type="pathway">
    <text evidence="5">Amino-acid biosynthesis; D-alanine biosynthesis; D-alanine from L-alanine: step 1/1.</text>
</comment>
<proteinExistence type="inferred from homology"/>
<dbReference type="Gene3D" id="3.20.20.10">
    <property type="entry name" value="Alanine racemase"/>
    <property type="match status" value="1"/>
</dbReference>
<feature type="domain" description="Alanine racemase C-terminal" evidence="8">
    <location>
        <begin position="240"/>
        <end position="364"/>
    </location>
</feature>
<reference evidence="9 10" key="1">
    <citation type="submission" date="2019-08" db="EMBL/GenBank/DDBJ databases">
        <title>Draft genome sequence of Lysobacter sp. UKS-15.</title>
        <authorList>
            <person name="Im W.-T."/>
        </authorList>
    </citation>
    <scope>NUCLEOTIDE SEQUENCE [LARGE SCALE GENOMIC DNA]</scope>
    <source>
        <strain evidence="9 10">UKS-15</strain>
    </source>
</reference>
<evidence type="ECO:0000256" key="5">
    <source>
        <dbReference type="HAMAP-Rule" id="MF_01201"/>
    </source>
</evidence>
<dbReference type="GO" id="GO:0008784">
    <property type="term" value="F:alanine racemase activity"/>
    <property type="evidence" value="ECO:0007669"/>
    <property type="project" value="UniProtKB-UniRule"/>
</dbReference>
<evidence type="ECO:0000256" key="4">
    <source>
        <dbReference type="ARBA" id="ARBA00023235"/>
    </source>
</evidence>
<dbReference type="InterPro" id="IPR000821">
    <property type="entry name" value="Ala_racemase"/>
</dbReference>
<evidence type="ECO:0000259" key="8">
    <source>
        <dbReference type="SMART" id="SM01005"/>
    </source>
</evidence>
<dbReference type="HAMAP" id="MF_01201">
    <property type="entry name" value="Ala_racemase"/>
    <property type="match status" value="1"/>
</dbReference>
<dbReference type="InterPro" id="IPR029066">
    <property type="entry name" value="PLP-binding_barrel"/>
</dbReference>
<name>A0A5D8Z7M4_9GAMM</name>
<dbReference type="InterPro" id="IPR001608">
    <property type="entry name" value="Ala_racemase_N"/>
</dbReference>
<feature type="active site" description="Proton acceptor; specific for L-alanine" evidence="5">
    <location>
        <position position="261"/>
    </location>
</feature>
<dbReference type="PANTHER" id="PTHR30511:SF0">
    <property type="entry name" value="ALANINE RACEMASE, CATABOLIC-RELATED"/>
    <property type="match status" value="1"/>
</dbReference>
<dbReference type="Pfam" id="PF01168">
    <property type="entry name" value="Ala_racemase_N"/>
    <property type="match status" value="1"/>
</dbReference>
<feature type="active site" description="Proton acceptor; specific for D-alanine" evidence="5">
    <location>
        <position position="35"/>
    </location>
</feature>
<dbReference type="GO" id="GO:0030632">
    <property type="term" value="P:D-alanine biosynthetic process"/>
    <property type="evidence" value="ECO:0007669"/>
    <property type="project" value="UniProtKB-UniRule"/>
</dbReference>
<feature type="binding site" evidence="5 7">
    <location>
        <position position="130"/>
    </location>
    <ligand>
        <name>substrate</name>
    </ligand>
</feature>
<dbReference type="FunFam" id="3.20.20.10:FF:000002">
    <property type="entry name" value="Alanine racemase"/>
    <property type="match status" value="1"/>
</dbReference>
<dbReference type="SUPFAM" id="SSF51419">
    <property type="entry name" value="PLP-binding barrel"/>
    <property type="match status" value="1"/>
</dbReference>
<dbReference type="PANTHER" id="PTHR30511">
    <property type="entry name" value="ALANINE RACEMASE"/>
    <property type="match status" value="1"/>
</dbReference>